<keyword evidence="1" id="KW-0812">Transmembrane</keyword>
<dbReference type="PATRIC" id="fig|1415166.3.peg.6147"/>
<protein>
    <submittedName>
        <fullName evidence="2">Uncharacterized protein</fullName>
    </submittedName>
</protein>
<dbReference type="STRING" id="1415166.NONO_c59690"/>
<feature type="transmembrane region" description="Helical" evidence="1">
    <location>
        <begin position="6"/>
        <end position="24"/>
    </location>
</feature>
<dbReference type="Proteomes" id="UP000019150">
    <property type="component" value="Chromosome"/>
</dbReference>
<keyword evidence="3" id="KW-1185">Reference proteome</keyword>
<gene>
    <name evidence="2" type="ORF">NONO_c59690</name>
</gene>
<accession>W5TN14</accession>
<proteinExistence type="predicted"/>
<sequence>MPALIPLTVVATTITVLAIAMFYFRPQWLFRHPQRMPANAIHGQELLARSNIENETQSMIWPFDDPHAAPAEFTTDQAHQAMRRHCSCTVDGCPCKAAAFQVLCEAGHIVPDRRSERWARR</sequence>
<name>W5TN14_9NOCA</name>
<dbReference type="OrthoDB" id="4555504at2"/>
<evidence type="ECO:0000256" key="1">
    <source>
        <dbReference type="SAM" id="Phobius"/>
    </source>
</evidence>
<keyword evidence="1" id="KW-0472">Membrane</keyword>
<dbReference type="KEGG" id="nno:NONO_c59690"/>
<dbReference type="HOGENOM" id="CLU_2035602_0_0_11"/>
<dbReference type="EMBL" id="CP006850">
    <property type="protein sequence ID" value="AHH20745.1"/>
    <property type="molecule type" value="Genomic_DNA"/>
</dbReference>
<dbReference type="AlphaFoldDB" id="W5TN14"/>
<evidence type="ECO:0000313" key="2">
    <source>
        <dbReference type="EMBL" id="AHH20745.1"/>
    </source>
</evidence>
<reference evidence="2 3" key="1">
    <citation type="journal article" date="2014" name="Appl. Environ. Microbiol.">
        <title>Insights into the Microbial Degradation of Rubber and Gutta-Percha by Analysis of the Complete Genome of Nocardia nova SH22a.</title>
        <authorList>
            <person name="Luo Q."/>
            <person name="Hiessl S."/>
            <person name="Poehlein A."/>
            <person name="Daniel R."/>
            <person name="Steinbuchel A."/>
        </authorList>
    </citation>
    <scope>NUCLEOTIDE SEQUENCE [LARGE SCALE GENOMIC DNA]</scope>
    <source>
        <strain evidence="2">SH22a</strain>
    </source>
</reference>
<evidence type="ECO:0000313" key="3">
    <source>
        <dbReference type="Proteomes" id="UP000019150"/>
    </source>
</evidence>
<keyword evidence="1" id="KW-1133">Transmembrane helix</keyword>
<organism evidence="2 3">
    <name type="scientific">Nocardia nova SH22a</name>
    <dbReference type="NCBI Taxonomy" id="1415166"/>
    <lineage>
        <taxon>Bacteria</taxon>
        <taxon>Bacillati</taxon>
        <taxon>Actinomycetota</taxon>
        <taxon>Actinomycetes</taxon>
        <taxon>Mycobacteriales</taxon>
        <taxon>Nocardiaceae</taxon>
        <taxon>Nocardia</taxon>
    </lineage>
</organism>
<dbReference type="RefSeq" id="WP_025352099.1">
    <property type="nucleotide sequence ID" value="NZ_CP006850.1"/>
</dbReference>